<dbReference type="InterPro" id="IPR003661">
    <property type="entry name" value="HisK_dim/P_dom"/>
</dbReference>
<evidence type="ECO:0000256" key="3">
    <source>
        <dbReference type="ARBA" id="ARBA00022553"/>
    </source>
</evidence>
<dbReference type="SMART" id="SM00388">
    <property type="entry name" value="HisKA"/>
    <property type="match status" value="1"/>
</dbReference>
<dbReference type="InterPro" id="IPR011006">
    <property type="entry name" value="CheY-like_superfamily"/>
</dbReference>
<dbReference type="InterPro" id="IPR036890">
    <property type="entry name" value="HATPase_C_sf"/>
</dbReference>
<dbReference type="Gene3D" id="3.40.50.2300">
    <property type="match status" value="1"/>
</dbReference>
<dbReference type="InterPro" id="IPR035965">
    <property type="entry name" value="PAS-like_dom_sf"/>
</dbReference>
<evidence type="ECO:0000256" key="1">
    <source>
        <dbReference type="ARBA" id="ARBA00000085"/>
    </source>
</evidence>
<evidence type="ECO:0000259" key="7">
    <source>
        <dbReference type="PROSITE" id="PS50110"/>
    </source>
</evidence>
<dbReference type="SMART" id="SM00387">
    <property type="entry name" value="HATPase_c"/>
    <property type="match status" value="1"/>
</dbReference>
<dbReference type="Gene3D" id="3.30.565.10">
    <property type="entry name" value="Histidine kinase-like ATPase, C-terminal domain"/>
    <property type="match status" value="1"/>
</dbReference>
<dbReference type="SMART" id="SM00448">
    <property type="entry name" value="REC"/>
    <property type="match status" value="1"/>
</dbReference>
<evidence type="ECO:0000256" key="5">
    <source>
        <dbReference type="SAM" id="MobiDB-lite"/>
    </source>
</evidence>
<evidence type="ECO:0000256" key="2">
    <source>
        <dbReference type="ARBA" id="ARBA00012438"/>
    </source>
</evidence>
<dbReference type="SUPFAM" id="SSF47384">
    <property type="entry name" value="Homodimeric domain of signal transducing histidine kinase"/>
    <property type="match status" value="1"/>
</dbReference>
<dbReference type="Pfam" id="PF02518">
    <property type="entry name" value="HATPase_c"/>
    <property type="match status" value="1"/>
</dbReference>
<feature type="modified residue" description="4-aspartylphosphate" evidence="4">
    <location>
        <position position="565"/>
    </location>
</feature>
<keyword evidence="9" id="KW-1185">Reference proteome</keyword>
<feature type="domain" description="Response regulatory" evidence="7">
    <location>
        <begin position="514"/>
        <end position="630"/>
    </location>
</feature>
<dbReference type="AlphaFoldDB" id="A0A8G2BKM7"/>
<dbReference type="InterPro" id="IPR003594">
    <property type="entry name" value="HATPase_dom"/>
</dbReference>
<feature type="domain" description="Histidine kinase" evidence="6">
    <location>
        <begin position="268"/>
        <end position="491"/>
    </location>
</feature>
<dbReference type="InterPro" id="IPR001789">
    <property type="entry name" value="Sig_transdc_resp-reg_receiver"/>
</dbReference>
<accession>A0A8G2BKM7</accession>
<dbReference type="Gene3D" id="1.10.287.130">
    <property type="match status" value="1"/>
</dbReference>
<dbReference type="Proteomes" id="UP000198615">
    <property type="component" value="Unassembled WGS sequence"/>
</dbReference>
<protein>
    <recommendedName>
        <fullName evidence="2">histidine kinase</fullName>
        <ecNumber evidence="2">2.7.13.3</ecNumber>
    </recommendedName>
</protein>
<sequence>MRGFSLWRALIGGPSERGSDAADRRIPDGDGGPAEDAVDRGCVRLGADGRFLDADAGAVALLGESASTGEGKPVARLRLMVLKRDVSDSEVTDSFEHDGRSVSVTLTAVPEGVVRADLCAARKPADAPQETVLELVVDALEYAPIGALRISDEGRIVGHNRFLSDWLGPGGSNAMLGFEFLPLVAEHDRDRVRQVIAGADASGETSRPIDVTVGGGDTERVASMFVRRPRGNPSQRVVYLIDVSEQRSLEVQFAQSQKMQAVGQLAGGVAHDFNNLLTAMTGYCDLLLQRHRAGDQSFADVMQIKQNANRAANLVRQLLAFSRQQTLIPRVVDLTEILSDLSHLLRRLIGETVVLELEHGRDLRPVRVDPGQLEQVIINLVVNARDAMPGGGRISIRTGLTETVRPLRQGDEVMPPGEYVLIEVIDTGTGMPPDVQKRIFEPFFTTKDLGQGTGLGLSTAFGIIKQFGGYMFVDSTQGVGTTFSIYLPAWTGALEATAADGPRRLDTDLSGTGTVLLVEDEDPVRLFAARALRGKGYTVLEARSGEAALELLRGENPQVDLMVTDVMMPGIDGPTLIREVRKDRPSLPVVCISGYSEDALRQRIADAESVAFLPKPFSLKQLAQAVKHASLPIDPGS</sequence>
<dbReference type="GO" id="GO:0000155">
    <property type="term" value="F:phosphorelay sensor kinase activity"/>
    <property type="evidence" value="ECO:0007669"/>
    <property type="project" value="InterPro"/>
</dbReference>
<proteinExistence type="predicted"/>
<dbReference type="RefSeq" id="WP_245702069.1">
    <property type="nucleotide sequence ID" value="NZ_FNBW01000013.1"/>
</dbReference>
<dbReference type="Pfam" id="PF00072">
    <property type="entry name" value="Response_reg"/>
    <property type="match status" value="1"/>
</dbReference>
<feature type="compositionally biased region" description="Basic and acidic residues" evidence="5">
    <location>
        <begin position="17"/>
        <end position="28"/>
    </location>
</feature>
<name>A0A8G2BKM7_9PROT</name>
<dbReference type="PANTHER" id="PTHR43065">
    <property type="entry name" value="SENSOR HISTIDINE KINASE"/>
    <property type="match status" value="1"/>
</dbReference>
<dbReference type="FunFam" id="1.10.287.130:FF:000037">
    <property type="entry name" value="Hybrid sensor histidine kinase/response regulator"/>
    <property type="match status" value="1"/>
</dbReference>
<evidence type="ECO:0000313" key="9">
    <source>
        <dbReference type="Proteomes" id="UP000198615"/>
    </source>
</evidence>
<dbReference type="Gene3D" id="3.30.450.20">
    <property type="entry name" value="PAS domain"/>
    <property type="match status" value="1"/>
</dbReference>
<comment type="caution">
    <text evidence="8">The sequence shown here is derived from an EMBL/GenBank/DDBJ whole genome shotgun (WGS) entry which is preliminary data.</text>
</comment>
<evidence type="ECO:0000313" key="8">
    <source>
        <dbReference type="EMBL" id="SDG26654.1"/>
    </source>
</evidence>
<dbReference type="InterPro" id="IPR005467">
    <property type="entry name" value="His_kinase_dom"/>
</dbReference>
<dbReference type="PROSITE" id="PS50110">
    <property type="entry name" value="RESPONSE_REGULATORY"/>
    <property type="match status" value="1"/>
</dbReference>
<organism evidence="8 9">
    <name type="scientific">Thalassobaculum litoreum DSM 18839</name>
    <dbReference type="NCBI Taxonomy" id="1123362"/>
    <lineage>
        <taxon>Bacteria</taxon>
        <taxon>Pseudomonadati</taxon>
        <taxon>Pseudomonadota</taxon>
        <taxon>Alphaproteobacteria</taxon>
        <taxon>Rhodospirillales</taxon>
        <taxon>Thalassobaculaceae</taxon>
        <taxon>Thalassobaculum</taxon>
    </lineage>
</organism>
<dbReference type="CDD" id="cd00082">
    <property type="entry name" value="HisKA"/>
    <property type="match status" value="1"/>
</dbReference>
<dbReference type="PANTHER" id="PTHR43065:SF42">
    <property type="entry name" value="TWO-COMPONENT SENSOR PPRA"/>
    <property type="match status" value="1"/>
</dbReference>
<dbReference type="SUPFAM" id="SSF52172">
    <property type="entry name" value="CheY-like"/>
    <property type="match status" value="1"/>
</dbReference>
<dbReference type="SUPFAM" id="SSF55874">
    <property type="entry name" value="ATPase domain of HSP90 chaperone/DNA topoisomerase II/histidine kinase"/>
    <property type="match status" value="1"/>
</dbReference>
<keyword evidence="8" id="KW-0418">Kinase</keyword>
<dbReference type="InterPro" id="IPR004358">
    <property type="entry name" value="Sig_transdc_His_kin-like_C"/>
</dbReference>
<reference evidence="8 9" key="1">
    <citation type="submission" date="2016-10" db="EMBL/GenBank/DDBJ databases">
        <authorList>
            <person name="Varghese N."/>
            <person name="Submissions S."/>
        </authorList>
    </citation>
    <scope>NUCLEOTIDE SEQUENCE [LARGE SCALE GENOMIC DNA]</scope>
    <source>
        <strain evidence="8 9">DSM 18839</strain>
    </source>
</reference>
<keyword evidence="8" id="KW-0808">Transferase</keyword>
<dbReference type="PROSITE" id="PS50109">
    <property type="entry name" value="HIS_KIN"/>
    <property type="match status" value="1"/>
</dbReference>
<dbReference type="EMBL" id="FNBW01000013">
    <property type="protein sequence ID" value="SDG26654.1"/>
    <property type="molecule type" value="Genomic_DNA"/>
</dbReference>
<evidence type="ECO:0000256" key="4">
    <source>
        <dbReference type="PROSITE-ProRule" id="PRU00169"/>
    </source>
</evidence>
<keyword evidence="3 4" id="KW-0597">Phosphoprotein</keyword>
<dbReference type="InterPro" id="IPR036097">
    <property type="entry name" value="HisK_dim/P_sf"/>
</dbReference>
<comment type="catalytic activity">
    <reaction evidence="1">
        <text>ATP + protein L-histidine = ADP + protein N-phospho-L-histidine.</text>
        <dbReference type="EC" id="2.7.13.3"/>
    </reaction>
</comment>
<dbReference type="Pfam" id="PF00512">
    <property type="entry name" value="HisKA"/>
    <property type="match status" value="1"/>
</dbReference>
<evidence type="ECO:0000259" key="6">
    <source>
        <dbReference type="PROSITE" id="PS50109"/>
    </source>
</evidence>
<dbReference type="SUPFAM" id="SSF55785">
    <property type="entry name" value="PYP-like sensor domain (PAS domain)"/>
    <property type="match status" value="1"/>
</dbReference>
<dbReference type="PRINTS" id="PR00344">
    <property type="entry name" value="BCTRLSENSOR"/>
</dbReference>
<feature type="region of interest" description="Disordered" evidence="5">
    <location>
        <begin position="15"/>
        <end position="37"/>
    </location>
</feature>
<dbReference type="EC" id="2.7.13.3" evidence="2"/>
<gene>
    <name evidence="8" type="ORF">SAMN05660686_03834</name>
</gene>